<dbReference type="OrthoDB" id="3189478at2"/>
<dbReference type="Proteomes" id="UP000186465">
    <property type="component" value="Unassembled WGS sequence"/>
</dbReference>
<organism evidence="2 3">
    <name type="scientific">Boudabousia marimammalium</name>
    <dbReference type="NCBI Taxonomy" id="156892"/>
    <lineage>
        <taxon>Bacteria</taxon>
        <taxon>Bacillati</taxon>
        <taxon>Actinomycetota</taxon>
        <taxon>Actinomycetes</taxon>
        <taxon>Actinomycetales</taxon>
        <taxon>Actinomycetaceae</taxon>
        <taxon>Boudabousia</taxon>
    </lineage>
</organism>
<protein>
    <recommendedName>
        <fullName evidence="1">Conserved hypothetical protein CHP02391 domain-containing protein</fullName>
    </recommendedName>
</protein>
<keyword evidence="3" id="KW-1185">Reference proteome</keyword>
<gene>
    <name evidence="2" type="ORF">BM477_00425</name>
</gene>
<dbReference type="InterPro" id="IPR012654">
    <property type="entry name" value="CHP02391"/>
</dbReference>
<proteinExistence type="predicted"/>
<evidence type="ECO:0000313" key="2">
    <source>
        <dbReference type="EMBL" id="OKL50475.1"/>
    </source>
</evidence>
<comment type="caution">
    <text evidence="2">The sequence shown here is derived from an EMBL/GenBank/DDBJ whole genome shotgun (WGS) entry which is preliminary data.</text>
</comment>
<sequence>MRLKNPEQAADKLKEFVEVTKQVVPDASNGIVYLGTVMKGRREDADRLSYIVEKILDRATPDWRQNGVQGENDGEYKWLRTQALRGIAAIESEIELSSIIGDDGPTVAISNLHPWAWENASSLWMSGYYRQAVLQTAVKINAETQNKLNRKDLSDAKLFQQAFSLAEAEKGKPRLRLSENDGSDSYKSLHEGARALGEALYKGVRNLNAHDVASEDEEDEQLCVEQLAAFSLLARWVDKADVVEKE</sequence>
<evidence type="ECO:0000259" key="1">
    <source>
        <dbReference type="Pfam" id="PF09509"/>
    </source>
</evidence>
<accession>A0A1Q5PSQ5</accession>
<dbReference type="EMBL" id="MPDM01000001">
    <property type="protein sequence ID" value="OKL50475.1"/>
    <property type="molecule type" value="Genomic_DNA"/>
</dbReference>
<feature type="domain" description="Conserved hypothetical protein CHP02391" evidence="1">
    <location>
        <begin position="111"/>
        <end position="237"/>
    </location>
</feature>
<dbReference type="Pfam" id="PF09509">
    <property type="entry name" value="Hypoth_Ymh"/>
    <property type="match status" value="1"/>
</dbReference>
<reference evidence="3" key="1">
    <citation type="submission" date="2016-11" db="EMBL/GenBank/DDBJ databases">
        <title>Actinomyces gypaetusis sp. nov. isolated from Gypaetus barbatus in Qinghai Tibet Plateau China.</title>
        <authorList>
            <person name="Meng X."/>
        </authorList>
    </citation>
    <scope>NUCLEOTIDE SEQUENCE [LARGE SCALE GENOMIC DNA]</scope>
    <source>
        <strain evidence="3">DSM 15383</strain>
    </source>
</reference>
<dbReference type="AlphaFoldDB" id="A0A1Q5PSQ5"/>
<evidence type="ECO:0000313" key="3">
    <source>
        <dbReference type="Proteomes" id="UP000186465"/>
    </source>
</evidence>
<name>A0A1Q5PSQ5_9ACTO</name>
<dbReference type="RefSeq" id="WP_075360715.1">
    <property type="nucleotide sequence ID" value="NZ_MPDM01000001.1"/>
</dbReference>